<name>A0AAV0VXB5_9HEMI</name>
<keyword evidence="7" id="KW-1185">Reference proteome</keyword>
<dbReference type="PANTHER" id="PTHR43142:SF1">
    <property type="entry name" value="CARBOXYLIC ESTER HYDROLASE"/>
    <property type="match status" value="1"/>
</dbReference>
<keyword evidence="4" id="KW-0325">Glycoprotein</keyword>
<evidence type="ECO:0000256" key="2">
    <source>
        <dbReference type="ARBA" id="ARBA00022487"/>
    </source>
</evidence>
<evidence type="ECO:0000313" key="7">
    <source>
        <dbReference type="Proteomes" id="UP001160148"/>
    </source>
</evidence>
<dbReference type="InterPro" id="IPR002018">
    <property type="entry name" value="CarbesteraseB"/>
</dbReference>
<dbReference type="InterPro" id="IPR019819">
    <property type="entry name" value="Carboxylesterase_B_CS"/>
</dbReference>
<dbReference type="Proteomes" id="UP001160148">
    <property type="component" value="Unassembled WGS sequence"/>
</dbReference>
<evidence type="ECO:0000313" key="6">
    <source>
        <dbReference type="EMBL" id="CAI6347842.1"/>
    </source>
</evidence>
<dbReference type="Pfam" id="PF00135">
    <property type="entry name" value="COesterase"/>
    <property type="match status" value="2"/>
</dbReference>
<dbReference type="AlphaFoldDB" id="A0AAV0VXB5"/>
<comment type="caution">
    <text evidence="6">The sequence shown here is derived from an EMBL/GenBank/DDBJ whole genome shotgun (WGS) entry which is preliminary data.</text>
</comment>
<gene>
    <name evidence="6" type="ORF">MEUPH1_LOCUS4581</name>
</gene>
<dbReference type="InterPro" id="IPR029058">
    <property type="entry name" value="AB_hydrolase_fold"/>
</dbReference>
<feature type="domain" description="Carboxylesterase type B" evidence="5">
    <location>
        <begin position="79"/>
        <end position="203"/>
    </location>
</feature>
<protein>
    <recommendedName>
        <fullName evidence="5">Carboxylesterase type B domain-containing protein</fullName>
    </recommendedName>
</protein>
<sequence length="744" mass="84228">MEFTTMFSQNGKQLTVLDNFKFKFKYESKISGYKTWECTNKSCKAKLVFNKEKTLIQEKSVLYHTHEADSTIERQAVRFLSTEDDVMPGNYGMKDQVMALLWVQRNIIHFNGDPSQVTIFGERAGGASTGFHMLSPMSKGLFHKVILQSGSPVCKWAVSPIGLPRKRAHVVALIAGCNFDTSEDILQCLRKLSANYIIDLQNRLYMILKWTFIAVVLYLDLGHCVAQELKITKGVIKGQFLKSRNGRSYYSYTGIPYAKPPIGELRFKAPVPVERWDGILDATKESNICIQSRSTDGLEDCLYLNVYSPKTNEKSLPVMFWIHGGRFSALHGRSGLFGPDYLMDKDVIFVTIHYRLGIFGFLSTEDDVIPGNYGVKDQVAALRWVQENIVHFNGDPNRVTISGGSSGGACTGYHMLSPMSKGLFHKAILQSGTPVCKWAVLPPGIPRKRAHAVATISGCNFDTSEDILQCLRQVPAQYLIDLHTKLFTWIAYPFVLFSPVVENCNTGQEAFLCHHPIYDFHQESFVPAIVGLNSDEGGLLVAAMYNNTSLIQPEVRTDFNRLISIMMSYNYYTEPENIDKIGEKVRKKYFPSGGIDDHSHINAVKMFTDSCFTECVIDMAYKLSSPVYSYFYSYQNEFSYNKVYGSCERPLGVTHGDELISIFKMNSLNPNDLNEKDLEVSKLLINIWYKFIESDNPTIDGLENGLPWPEFTKLNQSMILFNSSHPSLIKNPCMDAYEFWKKLI</sequence>
<organism evidence="6 7">
    <name type="scientific">Macrosiphum euphorbiae</name>
    <name type="common">potato aphid</name>
    <dbReference type="NCBI Taxonomy" id="13131"/>
    <lineage>
        <taxon>Eukaryota</taxon>
        <taxon>Metazoa</taxon>
        <taxon>Ecdysozoa</taxon>
        <taxon>Arthropoda</taxon>
        <taxon>Hexapoda</taxon>
        <taxon>Insecta</taxon>
        <taxon>Pterygota</taxon>
        <taxon>Neoptera</taxon>
        <taxon>Paraneoptera</taxon>
        <taxon>Hemiptera</taxon>
        <taxon>Sternorrhyncha</taxon>
        <taxon>Aphidomorpha</taxon>
        <taxon>Aphidoidea</taxon>
        <taxon>Aphididae</taxon>
        <taxon>Macrosiphini</taxon>
        <taxon>Macrosiphum</taxon>
    </lineage>
</organism>
<evidence type="ECO:0000256" key="1">
    <source>
        <dbReference type="ARBA" id="ARBA00005964"/>
    </source>
</evidence>
<evidence type="ECO:0000259" key="5">
    <source>
        <dbReference type="Pfam" id="PF00135"/>
    </source>
</evidence>
<dbReference type="Gene3D" id="2.20.25.240">
    <property type="match status" value="1"/>
</dbReference>
<dbReference type="SUPFAM" id="SSF53474">
    <property type="entry name" value="alpha/beta-Hydrolases"/>
    <property type="match status" value="2"/>
</dbReference>
<accession>A0AAV0VXB5</accession>
<keyword evidence="3" id="KW-0378">Hydrolase</keyword>
<feature type="domain" description="Carboxylesterase type B" evidence="5">
    <location>
        <begin position="227"/>
        <end position="740"/>
    </location>
</feature>
<dbReference type="PROSITE" id="PS00941">
    <property type="entry name" value="CARBOXYLESTERASE_B_2"/>
    <property type="match status" value="1"/>
</dbReference>
<dbReference type="Gene3D" id="3.40.50.1820">
    <property type="entry name" value="alpha/beta hydrolase"/>
    <property type="match status" value="2"/>
</dbReference>
<dbReference type="PANTHER" id="PTHR43142">
    <property type="entry name" value="CARBOXYLIC ESTER HYDROLASE"/>
    <property type="match status" value="1"/>
</dbReference>
<proteinExistence type="inferred from homology"/>
<dbReference type="GO" id="GO:0052689">
    <property type="term" value="F:carboxylic ester hydrolase activity"/>
    <property type="evidence" value="ECO:0007669"/>
    <property type="project" value="UniProtKB-KW"/>
</dbReference>
<keyword evidence="2" id="KW-0719">Serine esterase</keyword>
<evidence type="ECO:0000256" key="4">
    <source>
        <dbReference type="ARBA" id="ARBA00023180"/>
    </source>
</evidence>
<dbReference type="EMBL" id="CARXXK010000001">
    <property type="protein sequence ID" value="CAI6347842.1"/>
    <property type="molecule type" value="Genomic_DNA"/>
</dbReference>
<evidence type="ECO:0000256" key="3">
    <source>
        <dbReference type="ARBA" id="ARBA00022801"/>
    </source>
</evidence>
<reference evidence="6 7" key="1">
    <citation type="submission" date="2023-01" db="EMBL/GenBank/DDBJ databases">
        <authorList>
            <person name="Whitehead M."/>
        </authorList>
    </citation>
    <scope>NUCLEOTIDE SEQUENCE [LARGE SCALE GENOMIC DNA]</scope>
</reference>
<comment type="similarity">
    <text evidence="1">Belongs to the type-B carboxylesterase/lipase family.</text>
</comment>